<feature type="region of interest" description="Disordered" evidence="8">
    <location>
        <begin position="907"/>
        <end position="931"/>
    </location>
</feature>
<evidence type="ECO:0000256" key="5">
    <source>
        <dbReference type="ARBA" id="ARBA00022989"/>
    </source>
</evidence>
<dbReference type="KEGG" id="bbes:BESB_019690"/>
<feature type="compositionally biased region" description="Basic and acidic residues" evidence="8">
    <location>
        <begin position="922"/>
        <end position="931"/>
    </location>
</feature>
<keyword evidence="6" id="KW-0406">Ion transport</keyword>
<feature type="transmembrane region" description="Helical" evidence="9">
    <location>
        <begin position="706"/>
        <end position="730"/>
    </location>
</feature>
<comment type="caution">
    <text evidence="10">The sequence shown here is derived from an EMBL/GenBank/DDBJ whole genome shotgun (WGS) entry which is preliminary data.</text>
</comment>
<dbReference type="GO" id="GO:0046961">
    <property type="term" value="F:proton-transporting ATPase activity, rotational mechanism"/>
    <property type="evidence" value="ECO:0007669"/>
    <property type="project" value="InterPro"/>
</dbReference>
<keyword evidence="11" id="KW-1185">Reference proteome</keyword>
<reference evidence="10 11" key="1">
    <citation type="submission" date="2017-09" db="EMBL/GenBank/DDBJ databases">
        <title>Genome sequencing of Besnoitia besnoiti strain Bb-Ger1.</title>
        <authorList>
            <person name="Schares G."/>
            <person name="Venepally P."/>
            <person name="Lorenzi H.A."/>
        </authorList>
    </citation>
    <scope>NUCLEOTIDE SEQUENCE [LARGE SCALE GENOMIC DNA]</scope>
    <source>
        <strain evidence="10 11">Bb-Ger1</strain>
    </source>
</reference>
<dbReference type="GeneID" id="40307030"/>
<comment type="similarity">
    <text evidence="2">Belongs to the V-ATPase 116 kDa subunit family.</text>
</comment>
<feature type="compositionally biased region" description="Low complexity" evidence="8">
    <location>
        <begin position="99"/>
        <end position="109"/>
    </location>
</feature>
<dbReference type="Proteomes" id="UP000224006">
    <property type="component" value="Chromosome XI"/>
</dbReference>
<dbReference type="VEuPathDB" id="ToxoDB:BESB_019690"/>
<keyword evidence="7 9" id="KW-0472">Membrane</keyword>
<dbReference type="PANTHER" id="PTHR11629:SF63">
    <property type="entry name" value="V-TYPE PROTON ATPASE SUBUNIT A"/>
    <property type="match status" value="1"/>
</dbReference>
<gene>
    <name evidence="10" type="ORF">BESB_019690</name>
</gene>
<feature type="transmembrane region" description="Helical" evidence="9">
    <location>
        <begin position="1019"/>
        <end position="1040"/>
    </location>
</feature>
<dbReference type="PANTHER" id="PTHR11629">
    <property type="entry name" value="VACUOLAR PROTON ATPASES"/>
    <property type="match status" value="1"/>
</dbReference>
<keyword evidence="5 9" id="KW-1133">Transmembrane helix</keyword>
<feature type="transmembrane region" description="Helical" evidence="9">
    <location>
        <begin position="552"/>
        <end position="581"/>
    </location>
</feature>
<evidence type="ECO:0000256" key="3">
    <source>
        <dbReference type="ARBA" id="ARBA00022448"/>
    </source>
</evidence>
<organism evidence="10 11">
    <name type="scientific">Besnoitia besnoiti</name>
    <name type="common">Apicomplexan protozoan</name>
    <dbReference type="NCBI Taxonomy" id="94643"/>
    <lineage>
        <taxon>Eukaryota</taxon>
        <taxon>Sar</taxon>
        <taxon>Alveolata</taxon>
        <taxon>Apicomplexa</taxon>
        <taxon>Conoidasida</taxon>
        <taxon>Coccidia</taxon>
        <taxon>Eucoccidiorida</taxon>
        <taxon>Eimeriorina</taxon>
        <taxon>Sarcocystidae</taxon>
        <taxon>Besnoitia</taxon>
    </lineage>
</organism>
<dbReference type="STRING" id="94643.A0A2A9M0A2"/>
<dbReference type="RefSeq" id="XP_029216037.1">
    <property type="nucleotide sequence ID" value="XM_029360678.1"/>
</dbReference>
<evidence type="ECO:0000256" key="8">
    <source>
        <dbReference type="SAM" id="MobiDB-lite"/>
    </source>
</evidence>
<evidence type="ECO:0000256" key="4">
    <source>
        <dbReference type="ARBA" id="ARBA00022692"/>
    </source>
</evidence>
<dbReference type="GO" id="GO:0033179">
    <property type="term" value="C:proton-transporting V-type ATPase, V0 domain"/>
    <property type="evidence" value="ECO:0007669"/>
    <property type="project" value="InterPro"/>
</dbReference>
<dbReference type="EMBL" id="NWUJ01000012">
    <property type="protein sequence ID" value="PFH32028.1"/>
    <property type="molecule type" value="Genomic_DNA"/>
</dbReference>
<dbReference type="Pfam" id="PF01496">
    <property type="entry name" value="V_ATPase_I"/>
    <property type="match status" value="1"/>
</dbReference>
<dbReference type="GO" id="GO:0007035">
    <property type="term" value="P:vacuolar acidification"/>
    <property type="evidence" value="ECO:0007669"/>
    <property type="project" value="TreeGrafter"/>
</dbReference>
<dbReference type="InterPro" id="IPR002490">
    <property type="entry name" value="V-ATPase_116kDa_su"/>
</dbReference>
<dbReference type="GO" id="GO:0016471">
    <property type="term" value="C:vacuolar proton-transporting V-type ATPase complex"/>
    <property type="evidence" value="ECO:0007669"/>
    <property type="project" value="TreeGrafter"/>
</dbReference>
<dbReference type="GO" id="GO:0051117">
    <property type="term" value="F:ATPase binding"/>
    <property type="evidence" value="ECO:0007669"/>
    <property type="project" value="TreeGrafter"/>
</dbReference>
<feature type="compositionally biased region" description="Basic and acidic residues" evidence="8">
    <location>
        <begin position="117"/>
        <end position="156"/>
    </location>
</feature>
<comment type="subcellular location">
    <subcellularLocation>
        <location evidence="1">Membrane</location>
        <topology evidence="1">Multi-pass membrane protein</topology>
    </subcellularLocation>
</comment>
<feature type="region of interest" description="Disordered" evidence="8">
    <location>
        <begin position="80"/>
        <end position="174"/>
    </location>
</feature>
<evidence type="ECO:0000256" key="6">
    <source>
        <dbReference type="ARBA" id="ARBA00023065"/>
    </source>
</evidence>
<dbReference type="AlphaFoldDB" id="A0A2A9M0A2"/>
<accession>A0A2A9M0A2</accession>
<feature type="transmembrane region" description="Helical" evidence="9">
    <location>
        <begin position="803"/>
        <end position="825"/>
    </location>
</feature>
<keyword evidence="4 9" id="KW-0812">Transmembrane</keyword>
<keyword evidence="3" id="KW-0813">Transport</keyword>
<dbReference type="OrthoDB" id="10264220at2759"/>
<evidence type="ECO:0000256" key="1">
    <source>
        <dbReference type="ARBA" id="ARBA00004141"/>
    </source>
</evidence>
<evidence type="ECO:0000256" key="2">
    <source>
        <dbReference type="ARBA" id="ARBA00009904"/>
    </source>
</evidence>
<evidence type="ECO:0000256" key="7">
    <source>
        <dbReference type="ARBA" id="ARBA00023136"/>
    </source>
</evidence>
<evidence type="ECO:0000313" key="10">
    <source>
        <dbReference type="EMBL" id="PFH32028.1"/>
    </source>
</evidence>
<proteinExistence type="inferred from homology"/>
<protein>
    <submittedName>
        <fullName evidence="10">Putative vacuolar proton translocating ATPase subunit</fullName>
    </submittedName>
</protein>
<name>A0A2A9M0A2_BESBE</name>
<feature type="transmembrane region" description="Helical" evidence="9">
    <location>
        <begin position="742"/>
        <end position="762"/>
    </location>
</feature>
<evidence type="ECO:0000256" key="9">
    <source>
        <dbReference type="SAM" id="Phobius"/>
    </source>
</evidence>
<sequence length="1084" mass="120304">MGIFRSETMSRGTLVLPSEGARDFLDAIGSSVQVQFVDMNAQSMSRQYKRYVQRLEEMERILRFLFAEIEKHMPTRLQDTNLDVSDSEDEASDAEAQRGLRGSSRASLRTFSLSGGRPEDGRRSEQELEEGHRGLRDLEERQRIISAEERARERGDPQAGFDSAHSRLAASRGGASGFQLDKVEEALSRLYTQFVRFSQNNEDLLRQRNAAIEETCLLLLALHQLALPGQNDRGSNSTGGFQDSLAAHRRGSSSLLFESTASLSLLEAGVPGGALGGRGASPHRGAEGFGEELGSEFRSMAFSSVAGVINSCDQEKFARALFRSMRGNAYTYFQPADLRGFPADYAKTLESKSLFVTYYQGGRSPASAAFEKVMRLCAAFNARCYRWPSSCGEAEKRFADVSALLADKEKALRGYEQYFLSEISILLEPIELDDDAAPLRRRRPLIEEWRRFCVKEKAIYATLNFFEASDVTVRADCWFPAHEEARLRLVIAEQSSKSRASAFLLLQPSCSASSSPPTFFRLPAFLTPFQQLVDTYGVPRYKEANPAVFACVFFPFLFGIMYGDIGHGLVLLCIAAALFYIKSHNRVLRFKGETVDMLLDGRHMILLLGLYATYAGLVYNDVLSLGVDLFGSRWQVVPQTLQTRKWPSAAFSSFASSPAAPATFHEREGEPLEPMRESFPYPFGFDPAWKGAVNELLMFNSFKMKFSVIVGFFQMLLGILLKALNALYFGQFLDFFFEAVPQLLLFVSLIGYMAFLIVFKWLTPVGEFAKPSLINVLIDMHMGGVEPDASLIMFEGQARIQQILRVVVLLCIPVMLLAKPTWLWIRHKRERAASFAPASGASASVPYRLHRPAAGVEVGGRFGADSGLAFASSSRSALASGVVHGTLSRRGDDSEMQPPSTVASFSIAESVSRAKPPRGAGAHRDRFGGDDRLFDDVSTAAGSVADGSPREEEEISEVFIHQMIETIEFVLGTISNTASYLRLWALSLAHQQLSLVFFEKTLGVALQPGVGAFAMTIKFVLLFPLFAVITFFVMICMDSLECFLHALRLQWVEFQSKFFKADGHAFAPLSFSRILRESKLHGNA</sequence>
<evidence type="ECO:0000313" key="11">
    <source>
        <dbReference type="Proteomes" id="UP000224006"/>
    </source>
</evidence>